<proteinExistence type="predicted"/>
<evidence type="ECO:0000313" key="3">
    <source>
        <dbReference type="Proteomes" id="UP000269431"/>
    </source>
</evidence>
<evidence type="ECO:0000313" key="2">
    <source>
        <dbReference type="EMBL" id="AZF85115.1"/>
    </source>
</evidence>
<dbReference type="InterPro" id="IPR027417">
    <property type="entry name" value="P-loop_NTPase"/>
</dbReference>
<dbReference type="Proteomes" id="UP000269431">
    <property type="component" value="Chromosome"/>
</dbReference>
<dbReference type="Gene3D" id="3.40.50.300">
    <property type="entry name" value="P-loop containing nucleotide triphosphate hydrolases"/>
    <property type="match status" value="1"/>
</dbReference>
<dbReference type="EMBL" id="CP033241">
    <property type="protein sequence ID" value="AZF85115.1"/>
    <property type="molecule type" value="Genomic_DNA"/>
</dbReference>
<dbReference type="PANTHER" id="PTHR43384">
    <property type="entry name" value="SEPTUM SITE-DETERMINING PROTEIN MIND HOMOLOG, CHLOROPLASTIC-RELATED"/>
    <property type="match status" value="1"/>
</dbReference>
<dbReference type="PANTHER" id="PTHR43384:SF10">
    <property type="entry name" value="ATPASE INVOLVED IN CHROMOSOME PARTITIONING, PARA_MIND FAMILY"/>
    <property type="match status" value="1"/>
</dbReference>
<accession>A0A3G8ETX5</accession>
<organism evidence="2 3">
    <name type="scientific">Saccharolobus solfataricus</name>
    <name type="common">Sulfolobus solfataricus</name>
    <dbReference type="NCBI Taxonomy" id="2287"/>
    <lineage>
        <taxon>Archaea</taxon>
        <taxon>Thermoproteota</taxon>
        <taxon>Thermoprotei</taxon>
        <taxon>Sulfolobales</taxon>
        <taxon>Sulfolobaceae</taxon>
        <taxon>Saccharolobus</taxon>
    </lineage>
</organism>
<dbReference type="InterPro" id="IPR050625">
    <property type="entry name" value="ParA/MinD_ATPase"/>
</dbReference>
<dbReference type="GO" id="GO:0016887">
    <property type="term" value="F:ATP hydrolysis activity"/>
    <property type="evidence" value="ECO:0007669"/>
    <property type="project" value="TreeGrafter"/>
</dbReference>
<gene>
    <name evidence="2" type="ORF">SULZ_00695</name>
</gene>
<protein>
    <submittedName>
        <fullName evidence="2">ParA family protein</fullName>
    </submittedName>
</protein>
<dbReference type="SUPFAM" id="SSF52540">
    <property type="entry name" value="P-loop containing nucleoside triphosphate hydrolases"/>
    <property type="match status" value="1"/>
</dbReference>
<sequence length="270" mass="30874">MEVVYVLGVKGGIGKTTFSLYFANQLSLTGKKVLYIDHDYFSFGSLILGHNDLGLLEEIENNLPIFSRSLKNINNLYILKLFSNPLDANKDYSLLSNSIPQVVNSIAKMGLDYVILDSSVGILPDNDIVIGLLEELDVEKKGVFLSDMLSVNSTIKYAKLWENAIKYKILVINMVPPIPEDLSEAMKIANKVYDDNNSKLFNTVVVVPFDEKMYNYKQWCFTNFTQNDTISMEEKNIRAELEKSAYFNTRSKKFSYLLKKLTENEFIYKE</sequence>
<reference evidence="2 3" key="1">
    <citation type="journal article" date="2018" name="Proc. Natl. Acad. Sci. U.S.A.">
        <title>Nonmutational mechanism of inheritance in the Archaeon Sulfolobus solfataricus.</title>
        <authorList>
            <person name="Payne S."/>
            <person name="McCarthy S."/>
            <person name="Johnson T."/>
            <person name="North E."/>
            <person name="Blum P."/>
        </authorList>
    </citation>
    <scope>NUCLEOTIDE SEQUENCE [LARGE SCALE GENOMIC DNA]</scope>
    <source>
        <strain evidence="2 3">SUL120</strain>
    </source>
</reference>
<dbReference type="GO" id="GO:0005524">
    <property type="term" value="F:ATP binding"/>
    <property type="evidence" value="ECO:0007669"/>
    <property type="project" value="TreeGrafter"/>
</dbReference>
<dbReference type="Pfam" id="PF01656">
    <property type="entry name" value="CbiA"/>
    <property type="match status" value="1"/>
</dbReference>
<dbReference type="InterPro" id="IPR002586">
    <property type="entry name" value="CobQ/CobB/MinD/ParA_Nub-bd_dom"/>
</dbReference>
<name>A0A3G8ETX5_SACSO</name>
<dbReference type="GO" id="GO:0051782">
    <property type="term" value="P:negative regulation of cell division"/>
    <property type="evidence" value="ECO:0007669"/>
    <property type="project" value="TreeGrafter"/>
</dbReference>
<feature type="domain" description="CobQ/CobB/MinD/ParA nucleotide binding" evidence="1">
    <location>
        <begin position="6"/>
        <end position="213"/>
    </location>
</feature>
<dbReference type="AlphaFoldDB" id="A0A3G8ETX5"/>
<evidence type="ECO:0000259" key="1">
    <source>
        <dbReference type="Pfam" id="PF01656"/>
    </source>
</evidence>
<dbReference type="GO" id="GO:0005829">
    <property type="term" value="C:cytosol"/>
    <property type="evidence" value="ECO:0007669"/>
    <property type="project" value="TreeGrafter"/>
</dbReference>
<dbReference type="GO" id="GO:0009898">
    <property type="term" value="C:cytoplasmic side of plasma membrane"/>
    <property type="evidence" value="ECO:0007669"/>
    <property type="project" value="TreeGrafter"/>
</dbReference>